<dbReference type="EMBL" id="JBHFEH010000066">
    <property type="protein sequence ID" value="KAL2049318.1"/>
    <property type="molecule type" value="Genomic_DNA"/>
</dbReference>
<evidence type="ECO:0000313" key="1">
    <source>
        <dbReference type="EMBL" id="KAL2049318.1"/>
    </source>
</evidence>
<organism evidence="1 2">
    <name type="scientific">Lepraria finkii</name>
    <dbReference type="NCBI Taxonomy" id="1340010"/>
    <lineage>
        <taxon>Eukaryota</taxon>
        <taxon>Fungi</taxon>
        <taxon>Dikarya</taxon>
        <taxon>Ascomycota</taxon>
        <taxon>Pezizomycotina</taxon>
        <taxon>Lecanoromycetes</taxon>
        <taxon>OSLEUM clade</taxon>
        <taxon>Lecanoromycetidae</taxon>
        <taxon>Lecanorales</taxon>
        <taxon>Lecanorineae</taxon>
        <taxon>Stereocaulaceae</taxon>
        <taxon>Lepraria</taxon>
    </lineage>
</organism>
<name>A0ABR4AUF4_9LECA</name>
<comment type="caution">
    <text evidence="1">The sequence shown here is derived from an EMBL/GenBank/DDBJ whole genome shotgun (WGS) entry which is preliminary data.</text>
</comment>
<sequence length="110" mass="12455">MSEESREAQKKLWTDPAKTKLFVGEFPPIVGFDWGLGGLLIRDSTEEWRRRDILVSSGLPKMFWFVDREAGLCGLYGGQVKPLGDTKTGEMTTLLKKAVYERSVEKNAKM</sequence>
<evidence type="ECO:0000313" key="2">
    <source>
        <dbReference type="Proteomes" id="UP001590951"/>
    </source>
</evidence>
<keyword evidence="2" id="KW-1185">Reference proteome</keyword>
<protein>
    <submittedName>
        <fullName evidence="1">Uncharacterized protein</fullName>
    </submittedName>
</protein>
<dbReference type="Gene3D" id="3.40.710.10">
    <property type="entry name" value="DD-peptidase/beta-lactamase superfamily"/>
    <property type="match status" value="1"/>
</dbReference>
<dbReference type="InterPro" id="IPR012338">
    <property type="entry name" value="Beta-lactam/transpept-like"/>
</dbReference>
<dbReference type="Proteomes" id="UP001590951">
    <property type="component" value="Unassembled WGS sequence"/>
</dbReference>
<proteinExistence type="predicted"/>
<accession>A0ABR4AUF4</accession>
<reference evidence="1 2" key="1">
    <citation type="submission" date="2024-09" db="EMBL/GenBank/DDBJ databases">
        <title>Rethinking Asexuality: The Enigmatic Case of Functional Sexual Genes in Lepraria (Stereocaulaceae).</title>
        <authorList>
            <person name="Doellman M."/>
            <person name="Sun Y."/>
            <person name="Barcenas-Pena A."/>
            <person name="Lumbsch H.T."/>
            <person name="Grewe F."/>
        </authorList>
    </citation>
    <scope>NUCLEOTIDE SEQUENCE [LARGE SCALE GENOMIC DNA]</scope>
    <source>
        <strain evidence="1 2">Grewe 0041</strain>
    </source>
</reference>
<gene>
    <name evidence="1" type="ORF">ABVK25_010415</name>
</gene>